<gene>
    <name evidence="1" type="ORF">EOD42_13155</name>
</gene>
<sequence>MQRLTLTLLSAPGLPMGDSRWRLSLSLETGANGQPDAEAWTARHSDWGASLNPPDAPTQYGDIEHDPDFGGWCLRLADEGHGLDDAALESIQFPGISRPGEVLVTRAPDGTERAWRIVEAITTGA</sequence>
<reference evidence="1 2" key="1">
    <citation type="submission" date="2019-01" db="EMBL/GenBank/DDBJ databases">
        <authorList>
            <person name="Chen W.-M."/>
        </authorList>
    </citation>
    <scope>NUCLEOTIDE SEQUENCE [LARGE SCALE GENOMIC DNA]</scope>
    <source>
        <strain evidence="1 2">CCP-6</strain>
    </source>
</reference>
<organism evidence="1 2">
    <name type="scientific">Rhodovarius crocodyli</name>
    <dbReference type="NCBI Taxonomy" id="1979269"/>
    <lineage>
        <taxon>Bacteria</taxon>
        <taxon>Pseudomonadati</taxon>
        <taxon>Pseudomonadota</taxon>
        <taxon>Alphaproteobacteria</taxon>
        <taxon>Acetobacterales</taxon>
        <taxon>Roseomonadaceae</taxon>
        <taxon>Rhodovarius</taxon>
    </lineage>
</organism>
<comment type="caution">
    <text evidence="1">The sequence shown here is derived from an EMBL/GenBank/DDBJ whole genome shotgun (WGS) entry which is preliminary data.</text>
</comment>
<name>A0A437MEJ9_9PROT</name>
<keyword evidence="2" id="KW-1185">Reference proteome</keyword>
<dbReference type="AlphaFoldDB" id="A0A437MEJ9"/>
<protein>
    <submittedName>
        <fullName evidence="1">Uncharacterized protein</fullName>
    </submittedName>
</protein>
<dbReference type="RefSeq" id="WP_127788002.1">
    <property type="nucleotide sequence ID" value="NZ_SACL01000004.1"/>
</dbReference>
<proteinExistence type="predicted"/>
<dbReference type="Proteomes" id="UP000282957">
    <property type="component" value="Unassembled WGS sequence"/>
</dbReference>
<dbReference type="EMBL" id="SACL01000004">
    <property type="protein sequence ID" value="RVT96068.1"/>
    <property type="molecule type" value="Genomic_DNA"/>
</dbReference>
<dbReference type="OrthoDB" id="9801741at2"/>
<accession>A0A437MEJ9</accession>
<evidence type="ECO:0000313" key="2">
    <source>
        <dbReference type="Proteomes" id="UP000282957"/>
    </source>
</evidence>
<evidence type="ECO:0000313" key="1">
    <source>
        <dbReference type="EMBL" id="RVT96068.1"/>
    </source>
</evidence>